<proteinExistence type="predicted"/>
<comment type="caution">
    <text evidence="1">The sequence shown here is derived from an EMBL/GenBank/DDBJ whole genome shotgun (WGS) entry which is preliminary data.</text>
</comment>
<dbReference type="InterPro" id="IPR020288">
    <property type="entry name" value="Sheath_initiator"/>
</dbReference>
<protein>
    <submittedName>
        <fullName evidence="1">DUF2634 domain-containing protein</fullName>
    </submittedName>
</protein>
<evidence type="ECO:0000313" key="1">
    <source>
        <dbReference type="EMBL" id="MCQ4924756.1"/>
    </source>
</evidence>
<dbReference type="EMBL" id="JANGAC010000015">
    <property type="protein sequence ID" value="MCQ4924756.1"/>
    <property type="molecule type" value="Genomic_DNA"/>
</dbReference>
<dbReference type="Proteomes" id="UP001524478">
    <property type="component" value="Unassembled WGS sequence"/>
</dbReference>
<dbReference type="RefSeq" id="WP_256312373.1">
    <property type="nucleotide sequence ID" value="NZ_JANGAC010000015.1"/>
</dbReference>
<sequence length="145" mass="17298">MIFPKITELELPKQDSNVIKDLGKTFLYDFKKREFILKDGKPIEAVGKKDIEIWIEKVLRTQKNRWKIYDEVDYGTTIEDLIVGHSYPKSFLESELKREITQEVLKHPRIESLTNWDFIRVNDKLRVIFTVNLYDGDFIKQEVSF</sequence>
<gene>
    <name evidence="1" type="ORF">NE686_16755</name>
</gene>
<organism evidence="1 2">
    <name type="scientific">Tissierella carlieri</name>
    <dbReference type="NCBI Taxonomy" id="689904"/>
    <lineage>
        <taxon>Bacteria</taxon>
        <taxon>Bacillati</taxon>
        <taxon>Bacillota</taxon>
        <taxon>Tissierellia</taxon>
        <taxon>Tissierellales</taxon>
        <taxon>Tissierellaceae</taxon>
        <taxon>Tissierella</taxon>
    </lineage>
</organism>
<keyword evidence="2" id="KW-1185">Reference proteome</keyword>
<reference evidence="1 2" key="1">
    <citation type="submission" date="2022-06" db="EMBL/GenBank/DDBJ databases">
        <title>Isolation of gut microbiota from human fecal samples.</title>
        <authorList>
            <person name="Pamer E.G."/>
            <person name="Barat B."/>
            <person name="Waligurski E."/>
            <person name="Medina S."/>
            <person name="Paddock L."/>
            <person name="Mostad J."/>
        </authorList>
    </citation>
    <scope>NUCLEOTIDE SEQUENCE [LARGE SCALE GENOMIC DNA]</scope>
    <source>
        <strain evidence="1 2">DFI.7.95</strain>
    </source>
</reference>
<name>A0ABT1SE56_9FIRM</name>
<accession>A0ABT1SE56</accession>
<evidence type="ECO:0000313" key="2">
    <source>
        <dbReference type="Proteomes" id="UP001524478"/>
    </source>
</evidence>
<dbReference type="Pfam" id="PF10934">
    <property type="entry name" value="Sheath_initiator"/>
    <property type="match status" value="1"/>
</dbReference>